<evidence type="ECO:0000313" key="2">
    <source>
        <dbReference type="Proteomes" id="UP001221142"/>
    </source>
</evidence>
<proteinExistence type="predicted"/>
<gene>
    <name evidence="1" type="ORF">FB45DRAFT_1130500</name>
</gene>
<name>A0AAD7F9Z5_9AGAR</name>
<dbReference type="Proteomes" id="UP001221142">
    <property type="component" value="Unassembled WGS sequence"/>
</dbReference>
<sequence length="894" mass="98871">MSPMSSSSSNDQMITLLYDAPVSCLSLPTPANPTSLEQPDHCTPESNTPCAAALLSPLTPRKRHQHPVTLVVRLPSHNDPRTRLLDEPEIVRALLRSSTDLALLANRRAQALTTPLPSQPFPASKPDLASRPRSAGMLAAMTAETADHRSTAIKVPVVLLSQLPNFVATWRLLRWFSRGQGVHSLSSPSTTLRAGRGNFYVVTPHPPGRDRPSGSPHYREPAIEVHVQRARKLHVHFYASLEHDADSQIQMLRYLIEHSVHWEEACLEVTAELAPLLLSLRDRIPALRKIWLDWIDEDGEAAAPSLDYLQSASSLVDLGLYRRALPVIVFPPVNQLTRYHVEGACWNTHWAILKANPNLVVAHISDFRAAPEWDAPSEVIHLSRLRCLLPCLEQITLGCPQDQTTIDGAILDRFISDTSSRLRRLGLRGQPHRDFVRAIVQRYTSITELAILIRPVTGSHSNRFDDDSDETVLDLANLLDVSGDVVVAPRLSHFYLAFEGALSLSNVGYGSYLQMLTSRLNLLPRTLQAATIFYECELEPTADLIPAPHAELELLAQAGVGFSCSQAASFIGDSGVMLRWMCAQEWPYDYTVQSPDNLLVAHLLDILSSIALALDSHFTSWSLWESDLILCGGEWGHVRAGGASFAHLHYDEYDGTTRQTSLPSQVVGLPRAADEKTWSARQLRRPAASPTRHDGHLDDLVTLMAIGMTRTAISSTDTGPFECSAPSSGCDPLQSTLWIRYSQVPASHGESRAGPYVVHVGGVQGMSPLEGLDRLRYKHFHFKVAAELQGRGKLLIVKEKRNWSKKKGLVHQWSVVCIPSWKLQPAGRRHNLMLRQHPRRRSTAAVLKIMSANNVNEERTSLISLIGSSDPKTSRKVGAMETRENGITASIGGR</sequence>
<reference evidence="1" key="1">
    <citation type="submission" date="2023-03" db="EMBL/GenBank/DDBJ databases">
        <title>Massive genome expansion in bonnet fungi (Mycena s.s.) driven by repeated elements and novel gene families across ecological guilds.</title>
        <authorList>
            <consortium name="Lawrence Berkeley National Laboratory"/>
            <person name="Harder C.B."/>
            <person name="Miyauchi S."/>
            <person name="Viragh M."/>
            <person name="Kuo A."/>
            <person name="Thoen E."/>
            <person name="Andreopoulos B."/>
            <person name="Lu D."/>
            <person name="Skrede I."/>
            <person name="Drula E."/>
            <person name="Henrissat B."/>
            <person name="Morin E."/>
            <person name="Kohler A."/>
            <person name="Barry K."/>
            <person name="LaButti K."/>
            <person name="Morin E."/>
            <person name="Salamov A."/>
            <person name="Lipzen A."/>
            <person name="Mereny Z."/>
            <person name="Hegedus B."/>
            <person name="Baldrian P."/>
            <person name="Stursova M."/>
            <person name="Weitz H."/>
            <person name="Taylor A."/>
            <person name="Grigoriev I.V."/>
            <person name="Nagy L.G."/>
            <person name="Martin F."/>
            <person name="Kauserud H."/>
        </authorList>
    </citation>
    <scope>NUCLEOTIDE SEQUENCE</scope>
    <source>
        <strain evidence="1">9284</strain>
    </source>
</reference>
<protein>
    <submittedName>
        <fullName evidence="1">Uncharacterized protein</fullName>
    </submittedName>
</protein>
<comment type="caution">
    <text evidence="1">The sequence shown here is derived from an EMBL/GenBank/DDBJ whole genome shotgun (WGS) entry which is preliminary data.</text>
</comment>
<keyword evidence="2" id="KW-1185">Reference proteome</keyword>
<dbReference type="EMBL" id="JARKIF010000047">
    <property type="protein sequence ID" value="KAJ7607867.1"/>
    <property type="molecule type" value="Genomic_DNA"/>
</dbReference>
<dbReference type="AlphaFoldDB" id="A0AAD7F9Z5"/>
<accession>A0AAD7F9Z5</accession>
<organism evidence="1 2">
    <name type="scientific">Roridomyces roridus</name>
    <dbReference type="NCBI Taxonomy" id="1738132"/>
    <lineage>
        <taxon>Eukaryota</taxon>
        <taxon>Fungi</taxon>
        <taxon>Dikarya</taxon>
        <taxon>Basidiomycota</taxon>
        <taxon>Agaricomycotina</taxon>
        <taxon>Agaricomycetes</taxon>
        <taxon>Agaricomycetidae</taxon>
        <taxon>Agaricales</taxon>
        <taxon>Marasmiineae</taxon>
        <taxon>Mycenaceae</taxon>
        <taxon>Roridomyces</taxon>
    </lineage>
</organism>
<evidence type="ECO:0000313" key="1">
    <source>
        <dbReference type="EMBL" id="KAJ7607867.1"/>
    </source>
</evidence>